<evidence type="ECO:0000256" key="2">
    <source>
        <dbReference type="ARBA" id="ARBA00022475"/>
    </source>
</evidence>
<accession>A0A930VG88</accession>
<dbReference type="EMBL" id="JADKPO010000004">
    <property type="protein sequence ID" value="MBF4766959.1"/>
    <property type="molecule type" value="Genomic_DNA"/>
</dbReference>
<keyword evidence="8 9" id="KW-0472">Membrane</keyword>
<dbReference type="GO" id="GO:0006825">
    <property type="term" value="P:copper ion transport"/>
    <property type="evidence" value="ECO:0007669"/>
    <property type="project" value="InterPro"/>
</dbReference>
<evidence type="ECO:0000256" key="7">
    <source>
        <dbReference type="ARBA" id="ARBA00023008"/>
    </source>
</evidence>
<protein>
    <submittedName>
        <fullName evidence="13">Copper resistance protein CopC</fullName>
    </submittedName>
</protein>
<evidence type="ECO:0000256" key="1">
    <source>
        <dbReference type="ARBA" id="ARBA00004651"/>
    </source>
</evidence>
<dbReference type="InterPro" id="IPR014755">
    <property type="entry name" value="Cu-Rt/internalin_Ig-like"/>
</dbReference>
<evidence type="ECO:0000256" key="8">
    <source>
        <dbReference type="ARBA" id="ARBA00023136"/>
    </source>
</evidence>
<feature type="transmembrane region" description="Helical" evidence="9">
    <location>
        <begin position="292"/>
        <end position="313"/>
    </location>
</feature>
<dbReference type="GO" id="GO:0005507">
    <property type="term" value="F:copper ion binding"/>
    <property type="evidence" value="ECO:0007669"/>
    <property type="project" value="InterPro"/>
</dbReference>
<keyword evidence="2" id="KW-1003">Cell membrane</keyword>
<keyword evidence="5 10" id="KW-0732">Signal</keyword>
<gene>
    <name evidence="13" type="ORF">ISU10_04180</name>
</gene>
<feature type="signal peptide" evidence="10">
    <location>
        <begin position="1"/>
        <end position="29"/>
    </location>
</feature>
<dbReference type="InterPro" id="IPR014756">
    <property type="entry name" value="Ig_E-set"/>
</dbReference>
<comment type="caution">
    <text evidence="13">The sequence shown here is derived from an EMBL/GenBank/DDBJ whole genome shotgun (WGS) entry which is preliminary data.</text>
</comment>
<sequence>MRLVRRWCGLVAIATILVLATAVPASAHAELIDTDPDEGAVLAQAPDVVRLSFNEPVRGVPDGVAVFDAEGEPIASSSRTRDKELLVSLDEAVGNGSIVVAWRVVSADGHPISGTLTFAIGAPSPTVQAPDVDGGDDVPLALSLTRWPAYAGLLMAVGLVWFVAMLAPAGLDKLDRAQRRLRGAAQAAAVAAAVAWLVGLPLTARYLRGGGSLTEAATWRALPAGEVALPLVTAAAVLAAAWLLPTQRRQVRPRQLPAVVGLLALSPLPFSGHTRAESDAALVMAVDGMHLVAGSVWLGGLVGLAIVLPGLAGRRELAAALVSRFSTTAATVLAALVLSGAFLAWRIVGSWSGLVHSGYGQLLLVKVAVAATAAALAGYNRFRLLPLLEGARGFHDRLGAGRSVTRTASAEAVALVGVLLVTGFLVQKSPPRESLAASAAAQTARSELGDLEVFVTLSPGVTGMNTVTIRLRDATGDAAPATEPPRVRITSANLGGDVPLAPTGSGTFEGRVVVPSKGLWQVQVSLRLGEFENPVASLDFQVG</sequence>
<dbReference type="InterPro" id="IPR032694">
    <property type="entry name" value="CopC/D"/>
</dbReference>
<dbReference type="Gene3D" id="2.60.40.1220">
    <property type="match status" value="1"/>
</dbReference>
<evidence type="ECO:0000259" key="12">
    <source>
        <dbReference type="Pfam" id="PF05425"/>
    </source>
</evidence>
<feature type="transmembrane region" description="Helical" evidence="9">
    <location>
        <begin position="183"/>
        <end position="207"/>
    </location>
</feature>
<evidence type="ECO:0000256" key="5">
    <source>
        <dbReference type="ARBA" id="ARBA00022729"/>
    </source>
</evidence>
<keyword evidence="4" id="KW-0479">Metal-binding</keyword>
<feature type="transmembrane region" description="Helical" evidence="9">
    <location>
        <begin position="325"/>
        <end position="347"/>
    </location>
</feature>
<dbReference type="Proteomes" id="UP000660668">
    <property type="component" value="Unassembled WGS sequence"/>
</dbReference>
<feature type="transmembrane region" description="Helical" evidence="9">
    <location>
        <begin position="149"/>
        <end position="171"/>
    </location>
</feature>
<dbReference type="RefSeq" id="WP_194695118.1">
    <property type="nucleotide sequence ID" value="NZ_JADKPO010000004.1"/>
</dbReference>
<feature type="transmembrane region" description="Helical" evidence="9">
    <location>
        <begin position="227"/>
        <end position="244"/>
    </location>
</feature>
<evidence type="ECO:0000259" key="11">
    <source>
        <dbReference type="Pfam" id="PF04234"/>
    </source>
</evidence>
<dbReference type="SUPFAM" id="SSF81296">
    <property type="entry name" value="E set domains"/>
    <property type="match status" value="1"/>
</dbReference>
<dbReference type="AlphaFoldDB" id="A0A930VG88"/>
<keyword evidence="14" id="KW-1185">Reference proteome</keyword>
<evidence type="ECO:0000313" key="13">
    <source>
        <dbReference type="EMBL" id="MBF4766959.1"/>
    </source>
</evidence>
<dbReference type="PANTHER" id="PTHR34820">
    <property type="entry name" value="INNER MEMBRANE PROTEIN YEBZ"/>
    <property type="match status" value="1"/>
</dbReference>
<name>A0A930VG88_9ACTN</name>
<dbReference type="GO" id="GO:0042597">
    <property type="term" value="C:periplasmic space"/>
    <property type="evidence" value="ECO:0007669"/>
    <property type="project" value="InterPro"/>
</dbReference>
<evidence type="ECO:0000256" key="9">
    <source>
        <dbReference type="SAM" id="Phobius"/>
    </source>
</evidence>
<proteinExistence type="predicted"/>
<feature type="domain" description="Copper resistance protein D" evidence="12">
    <location>
        <begin position="320"/>
        <end position="425"/>
    </location>
</feature>
<dbReference type="GO" id="GO:0005886">
    <property type="term" value="C:plasma membrane"/>
    <property type="evidence" value="ECO:0007669"/>
    <property type="project" value="UniProtKB-SubCell"/>
</dbReference>
<evidence type="ECO:0000313" key="14">
    <source>
        <dbReference type="Proteomes" id="UP000660668"/>
    </source>
</evidence>
<evidence type="ECO:0000256" key="6">
    <source>
        <dbReference type="ARBA" id="ARBA00022989"/>
    </source>
</evidence>
<feature type="domain" description="CopC" evidence="11">
    <location>
        <begin position="28"/>
        <end position="120"/>
    </location>
</feature>
<dbReference type="Pfam" id="PF04234">
    <property type="entry name" value="CopC"/>
    <property type="match status" value="1"/>
</dbReference>
<dbReference type="InterPro" id="IPR008457">
    <property type="entry name" value="Cu-R_CopD_dom"/>
</dbReference>
<keyword evidence="6 9" id="KW-1133">Transmembrane helix</keyword>
<reference evidence="13" key="1">
    <citation type="submission" date="2020-11" db="EMBL/GenBank/DDBJ databases">
        <title>Nocardioides cynanchi sp. nov., isolated from soil of rhizosphere of Cynanchum wilfordii.</title>
        <authorList>
            <person name="Lee J.-S."/>
            <person name="Suh M.K."/>
            <person name="Kim J.-S."/>
        </authorList>
    </citation>
    <scope>NUCLEOTIDE SEQUENCE</scope>
    <source>
        <strain evidence="13">KCTC 19276</strain>
    </source>
</reference>
<feature type="transmembrane region" description="Helical" evidence="9">
    <location>
        <begin position="359"/>
        <end position="382"/>
    </location>
</feature>
<feature type="chain" id="PRO_5039073254" evidence="10">
    <location>
        <begin position="30"/>
        <end position="543"/>
    </location>
</feature>
<organism evidence="13 14">
    <name type="scientific">Nocardioides agariphilus</name>
    <dbReference type="NCBI Taxonomy" id="433664"/>
    <lineage>
        <taxon>Bacteria</taxon>
        <taxon>Bacillati</taxon>
        <taxon>Actinomycetota</taxon>
        <taxon>Actinomycetes</taxon>
        <taxon>Propionibacteriales</taxon>
        <taxon>Nocardioidaceae</taxon>
        <taxon>Nocardioides</taxon>
    </lineage>
</organism>
<evidence type="ECO:0000256" key="10">
    <source>
        <dbReference type="SAM" id="SignalP"/>
    </source>
</evidence>
<dbReference type="Pfam" id="PF05425">
    <property type="entry name" value="CopD"/>
    <property type="match status" value="1"/>
</dbReference>
<dbReference type="GO" id="GO:0046688">
    <property type="term" value="P:response to copper ion"/>
    <property type="evidence" value="ECO:0007669"/>
    <property type="project" value="InterPro"/>
</dbReference>
<keyword evidence="7" id="KW-0186">Copper</keyword>
<evidence type="ECO:0000256" key="3">
    <source>
        <dbReference type="ARBA" id="ARBA00022692"/>
    </source>
</evidence>
<dbReference type="InterPro" id="IPR007348">
    <property type="entry name" value="CopC_dom"/>
</dbReference>
<comment type="subcellular location">
    <subcellularLocation>
        <location evidence="1">Cell membrane</location>
        <topology evidence="1">Multi-pass membrane protein</topology>
    </subcellularLocation>
</comment>
<keyword evidence="3 9" id="KW-0812">Transmembrane</keyword>
<evidence type="ECO:0000256" key="4">
    <source>
        <dbReference type="ARBA" id="ARBA00022723"/>
    </source>
</evidence>
<dbReference type="PANTHER" id="PTHR34820:SF4">
    <property type="entry name" value="INNER MEMBRANE PROTEIN YEBZ"/>
    <property type="match status" value="1"/>
</dbReference>